<dbReference type="SMART" id="SM00448">
    <property type="entry name" value="REC"/>
    <property type="match status" value="1"/>
</dbReference>
<dbReference type="PANTHER" id="PTHR44591:SF3">
    <property type="entry name" value="RESPONSE REGULATORY DOMAIN-CONTAINING PROTEIN"/>
    <property type="match status" value="1"/>
</dbReference>
<sequence>MSMAPKILIIEDEPSLLKAMEEALLVHDFQVATAVDAGRGMEQVQEFKPDLILLDIILPGKNGFEILKELKSSPEYAKIPVIIMSNLGDEEEINQSMSLGAADYLVKAEYDLNEIVNRIKKYLPQSHAGIQKQD</sequence>
<evidence type="ECO:0000256" key="2">
    <source>
        <dbReference type="PROSITE-ProRule" id="PRU00169"/>
    </source>
</evidence>
<gene>
    <name evidence="4" type="ORF">A2722_02445</name>
</gene>
<dbReference type="Proteomes" id="UP000178377">
    <property type="component" value="Unassembled WGS sequence"/>
</dbReference>
<name>A0A1F5PFR6_9BACT</name>
<dbReference type="SUPFAM" id="SSF52172">
    <property type="entry name" value="CheY-like"/>
    <property type="match status" value="1"/>
</dbReference>
<dbReference type="PROSITE" id="PS50110">
    <property type="entry name" value="RESPONSE_REGULATORY"/>
    <property type="match status" value="1"/>
</dbReference>
<dbReference type="InterPro" id="IPR001789">
    <property type="entry name" value="Sig_transdc_resp-reg_receiver"/>
</dbReference>
<dbReference type="Gene3D" id="3.40.50.2300">
    <property type="match status" value="1"/>
</dbReference>
<dbReference type="InterPro" id="IPR011006">
    <property type="entry name" value="CheY-like_superfamily"/>
</dbReference>
<dbReference type="EMBL" id="MFEO01000030">
    <property type="protein sequence ID" value="OGE88738.1"/>
    <property type="molecule type" value="Genomic_DNA"/>
</dbReference>
<feature type="modified residue" description="4-aspartylphosphate" evidence="2">
    <location>
        <position position="55"/>
    </location>
</feature>
<reference evidence="4 5" key="1">
    <citation type="journal article" date="2016" name="Nat. Commun.">
        <title>Thousands of microbial genomes shed light on interconnected biogeochemical processes in an aquifer system.</title>
        <authorList>
            <person name="Anantharaman K."/>
            <person name="Brown C.T."/>
            <person name="Hug L.A."/>
            <person name="Sharon I."/>
            <person name="Castelle C.J."/>
            <person name="Probst A.J."/>
            <person name="Thomas B.C."/>
            <person name="Singh A."/>
            <person name="Wilkins M.J."/>
            <person name="Karaoz U."/>
            <person name="Brodie E.L."/>
            <person name="Williams K.H."/>
            <person name="Hubbard S.S."/>
            <person name="Banfield J.F."/>
        </authorList>
    </citation>
    <scope>NUCLEOTIDE SEQUENCE [LARGE SCALE GENOMIC DNA]</scope>
</reference>
<proteinExistence type="predicted"/>
<keyword evidence="1 2" id="KW-0597">Phosphoprotein</keyword>
<dbReference type="PANTHER" id="PTHR44591">
    <property type="entry name" value="STRESS RESPONSE REGULATOR PROTEIN 1"/>
    <property type="match status" value="1"/>
</dbReference>
<dbReference type="AlphaFoldDB" id="A0A1F5PFR6"/>
<dbReference type="GO" id="GO:0000160">
    <property type="term" value="P:phosphorelay signal transduction system"/>
    <property type="evidence" value="ECO:0007669"/>
    <property type="project" value="InterPro"/>
</dbReference>
<evidence type="ECO:0000313" key="5">
    <source>
        <dbReference type="Proteomes" id="UP000178377"/>
    </source>
</evidence>
<dbReference type="STRING" id="1817828.A2722_02445"/>
<dbReference type="InterPro" id="IPR050595">
    <property type="entry name" value="Bact_response_regulator"/>
</dbReference>
<comment type="caution">
    <text evidence="4">The sequence shown here is derived from an EMBL/GenBank/DDBJ whole genome shotgun (WGS) entry which is preliminary data.</text>
</comment>
<evidence type="ECO:0000256" key="1">
    <source>
        <dbReference type="ARBA" id="ARBA00022553"/>
    </source>
</evidence>
<evidence type="ECO:0000259" key="3">
    <source>
        <dbReference type="PROSITE" id="PS50110"/>
    </source>
</evidence>
<evidence type="ECO:0000313" key="4">
    <source>
        <dbReference type="EMBL" id="OGE88738.1"/>
    </source>
</evidence>
<feature type="domain" description="Response regulatory" evidence="3">
    <location>
        <begin position="6"/>
        <end position="123"/>
    </location>
</feature>
<dbReference type="Pfam" id="PF00072">
    <property type="entry name" value="Response_reg"/>
    <property type="match status" value="1"/>
</dbReference>
<accession>A0A1F5PFR6</accession>
<protein>
    <recommendedName>
        <fullName evidence="3">Response regulatory domain-containing protein</fullName>
    </recommendedName>
</protein>
<organism evidence="4 5">
    <name type="scientific">Candidatus Doudnabacteria bacterium RIFCSPHIGHO2_01_FULL_50_11</name>
    <dbReference type="NCBI Taxonomy" id="1817828"/>
    <lineage>
        <taxon>Bacteria</taxon>
        <taxon>Candidatus Doudnaibacteriota</taxon>
    </lineage>
</organism>